<dbReference type="GO" id="GO:0043248">
    <property type="term" value="P:proteasome assembly"/>
    <property type="evidence" value="ECO:0007669"/>
    <property type="project" value="InterPro"/>
</dbReference>
<sequence length="141" mass="15774">MTPALDIPREIGFNQQFSVNVNGVPTEIVFHGFANKWFLVVTQLGKIPGIYNVHFDVKKDERVIPYLHGPVDNPEFHVSVPITMNCCLGLDTDETRSAIQFLVNRTGLHKCPSEFVVGLGLKQIDGPNLRALAKVLEEMIF</sequence>
<accession>A0A6P4F9D1</accession>
<dbReference type="PANTHER" id="PTHR31051:SF1">
    <property type="entry name" value="PROTEASOME ASSEMBLY CHAPERONE 3"/>
    <property type="match status" value="1"/>
</dbReference>
<dbReference type="Pfam" id="PF10178">
    <property type="entry name" value="PAC3"/>
    <property type="match status" value="1"/>
</dbReference>
<reference evidence="2" key="1">
    <citation type="journal article" date="2021" name="Elife">
        <title>Highly contiguous assemblies of 101 drosophilid genomes.</title>
        <authorList>
            <person name="Kim B.Y."/>
            <person name="Wang J.R."/>
            <person name="Miller D.E."/>
            <person name="Barmina O."/>
            <person name="Delaney E."/>
            <person name="Thompson A."/>
            <person name="Comeault A.A."/>
            <person name="Peede D."/>
            <person name="D'Agostino E.R."/>
            <person name="Pelaez J."/>
            <person name="Aguilar J.M."/>
            <person name="Haji D."/>
            <person name="Matsunaga T."/>
            <person name="Armstrong E.E."/>
            <person name="Zych M."/>
            <person name="Ogawa Y."/>
            <person name="Stamenkovic-Radak M."/>
            <person name="Jelic M."/>
            <person name="Veselinovic M.S."/>
            <person name="Tanaskovic M."/>
            <person name="Eric P."/>
            <person name="Gao J.J."/>
            <person name="Katoh T.K."/>
            <person name="Toda M.J."/>
            <person name="Watabe H."/>
            <person name="Watada M."/>
            <person name="Davis J.S."/>
            <person name="Moyle L.C."/>
            <person name="Manoli G."/>
            <person name="Bertolini E."/>
            <person name="Kostal V."/>
            <person name="Hawley R.S."/>
            <person name="Takahashi A."/>
            <person name="Jones C.D."/>
            <person name="Price D.K."/>
            <person name="Whiteman N."/>
            <person name="Kopp A."/>
            <person name="Matute D.R."/>
            <person name="Petrov D.A."/>
        </authorList>
    </citation>
    <scope>NUCLEOTIDE SEQUENCE [LARGE SCALE GENOMIC DNA]</scope>
</reference>
<protein>
    <submittedName>
        <fullName evidence="3">Uncharacterized protein LOC108049135</fullName>
    </submittedName>
</protein>
<keyword evidence="2" id="KW-1185">Reference proteome</keyword>
<dbReference type="Proteomes" id="UP001652680">
    <property type="component" value="Unassembled WGS sequence"/>
</dbReference>
<dbReference type="OMA" id="HGFANKW"/>
<dbReference type="RefSeq" id="XP_016985699.1">
    <property type="nucleotide sequence ID" value="XM_017130210.1"/>
</dbReference>
<reference evidence="1" key="3">
    <citation type="submission" date="2025-05" db="UniProtKB">
        <authorList>
            <consortium name="EnsemblMetazoa"/>
        </authorList>
    </citation>
    <scope>IDENTIFICATION</scope>
</reference>
<evidence type="ECO:0000313" key="3">
    <source>
        <dbReference type="RefSeq" id="XP_016985699.1"/>
    </source>
</evidence>
<dbReference type="GeneID" id="108049135"/>
<dbReference type="InterPro" id="IPR053720">
    <property type="entry name" value="Psm_Assembly_Chaperone"/>
</dbReference>
<dbReference type="InterPro" id="IPR018788">
    <property type="entry name" value="Proteasome_assmbl_chp_3"/>
</dbReference>
<evidence type="ECO:0000313" key="1">
    <source>
        <dbReference type="EnsemblMetazoa" id="XP_016985699.1"/>
    </source>
</evidence>
<evidence type="ECO:0000313" key="2">
    <source>
        <dbReference type="Proteomes" id="UP001652680"/>
    </source>
</evidence>
<dbReference type="OrthoDB" id="5839at2759"/>
<organism evidence="3">
    <name type="scientific">Drosophila rhopaloa</name>
    <name type="common">Fruit fly</name>
    <dbReference type="NCBI Taxonomy" id="1041015"/>
    <lineage>
        <taxon>Eukaryota</taxon>
        <taxon>Metazoa</taxon>
        <taxon>Ecdysozoa</taxon>
        <taxon>Arthropoda</taxon>
        <taxon>Hexapoda</taxon>
        <taxon>Insecta</taxon>
        <taxon>Pterygota</taxon>
        <taxon>Neoptera</taxon>
        <taxon>Endopterygota</taxon>
        <taxon>Diptera</taxon>
        <taxon>Brachycera</taxon>
        <taxon>Muscomorpha</taxon>
        <taxon>Ephydroidea</taxon>
        <taxon>Drosophilidae</taxon>
        <taxon>Drosophila</taxon>
        <taxon>Sophophora</taxon>
    </lineage>
</organism>
<dbReference type="Gene3D" id="3.30.230.90">
    <property type="match status" value="1"/>
</dbReference>
<name>A0A6P4F9D1_DRORH</name>
<dbReference type="PANTHER" id="PTHR31051">
    <property type="entry name" value="PROTEASOME ASSEMBLY CHAPERONE 3"/>
    <property type="match status" value="1"/>
</dbReference>
<proteinExistence type="predicted"/>
<dbReference type="AlphaFoldDB" id="A0A6P4F9D1"/>
<dbReference type="EnsemblMetazoa" id="XM_017130210.2">
    <property type="protein sequence ID" value="XP_016985699.1"/>
    <property type="gene ID" value="LOC108049135"/>
</dbReference>
<gene>
    <name evidence="3" type="primary">LOC108049135</name>
    <name evidence="1" type="synonym">108049135</name>
</gene>
<reference evidence="3" key="2">
    <citation type="submission" date="2025-04" db="UniProtKB">
        <authorList>
            <consortium name="RefSeq"/>
        </authorList>
    </citation>
    <scope>IDENTIFICATION</scope>
</reference>